<organism evidence="1 2">
    <name type="scientific">Actinoallomurus iriomotensis</name>
    <dbReference type="NCBI Taxonomy" id="478107"/>
    <lineage>
        <taxon>Bacteria</taxon>
        <taxon>Bacillati</taxon>
        <taxon>Actinomycetota</taxon>
        <taxon>Actinomycetes</taxon>
        <taxon>Streptosporangiales</taxon>
        <taxon>Thermomonosporaceae</taxon>
        <taxon>Actinoallomurus</taxon>
    </lineage>
</organism>
<reference evidence="1" key="1">
    <citation type="submission" date="2023-03" db="EMBL/GenBank/DDBJ databases">
        <title>Actinoallomurus iriomotensis NBRC 103681.</title>
        <authorList>
            <person name="Ichikawa N."/>
            <person name="Sato H."/>
            <person name="Tonouchi N."/>
        </authorList>
    </citation>
    <scope>NUCLEOTIDE SEQUENCE</scope>
    <source>
        <strain evidence="1">NBRC 103681</strain>
    </source>
</reference>
<proteinExistence type="predicted"/>
<protein>
    <submittedName>
        <fullName evidence="1">Uncharacterized protein</fullName>
    </submittedName>
</protein>
<name>A0A9W6RQ41_9ACTN</name>
<evidence type="ECO:0000313" key="2">
    <source>
        <dbReference type="Proteomes" id="UP001165135"/>
    </source>
</evidence>
<dbReference type="AlphaFoldDB" id="A0A9W6RQ41"/>
<sequence>MIRDGYTARWRDAEYDATPGVDGEVRLYATAPEEGFDEVRPGRFVRVVRDAEVDDLRYVRTHCTWRGEPFVVIGEHGGWVRLEYAGGRAPVAVALGLETVDAGVYQIWVSREEIDQLREENI</sequence>
<accession>A0A9W6RQ41</accession>
<dbReference type="EMBL" id="BSTJ01000011">
    <property type="protein sequence ID" value="GLY79380.1"/>
    <property type="molecule type" value="Genomic_DNA"/>
</dbReference>
<evidence type="ECO:0000313" key="1">
    <source>
        <dbReference type="EMBL" id="GLY79380.1"/>
    </source>
</evidence>
<gene>
    <name evidence="1" type="ORF">Airi01_076470</name>
</gene>
<comment type="caution">
    <text evidence="1">The sequence shown here is derived from an EMBL/GenBank/DDBJ whole genome shotgun (WGS) entry which is preliminary data.</text>
</comment>
<dbReference type="Proteomes" id="UP001165135">
    <property type="component" value="Unassembled WGS sequence"/>
</dbReference>
<dbReference type="RefSeq" id="WP_285630734.1">
    <property type="nucleotide sequence ID" value="NZ_BSTJ01000011.1"/>
</dbReference>